<feature type="domain" description="Protein kinase" evidence="1">
    <location>
        <begin position="130"/>
        <end position="368"/>
    </location>
</feature>
<accession>A0A9P4J4R3</accession>
<dbReference type="InterPro" id="IPR051681">
    <property type="entry name" value="Ser/Thr_Kinases-Pseudokinases"/>
</dbReference>
<protein>
    <submittedName>
        <fullName evidence="2">Kinase-like protein</fullName>
    </submittedName>
</protein>
<feature type="non-terminal residue" evidence="2">
    <location>
        <position position="368"/>
    </location>
</feature>
<dbReference type="OrthoDB" id="635774at2759"/>
<dbReference type="Gene3D" id="1.10.510.10">
    <property type="entry name" value="Transferase(Phosphotransferase) domain 1"/>
    <property type="match status" value="1"/>
</dbReference>
<evidence type="ECO:0000259" key="1">
    <source>
        <dbReference type="PROSITE" id="PS50011"/>
    </source>
</evidence>
<gene>
    <name evidence="2" type="ORF">K461DRAFT_212783</name>
</gene>
<dbReference type="AlphaFoldDB" id="A0A9P4J4R3"/>
<dbReference type="InterPro" id="IPR011009">
    <property type="entry name" value="Kinase-like_dom_sf"/>
</dbReference>
<dbReference type="PANTHER" id="PTHR44329">
    <property type="entry name" value="SERINE/THREONINE-PROTEIN KINASE TNNI3K-RELATED"/>
    <property type="match status" value="1"/>
</dbReference>
<comment type="caution">
    <text evidence="2">The sequence shown here is derived from an EMBL/GenBank/DDBJ whole genome shotgun (WGS) entry which is preliminary data.</text>
</comment>
<dbReference type="PROSITE" id="PS50011">
    <property type="entry name" value="PROTEIN_KINASE_DOM"/>
    <property type="match status" value="1"/>
</dbReference>
<keyword evidence="3" id="KW-1185">Reference proteome</keyword>
<sequence length="368" mass="43092">LIEELDSKWILNLSVQFRDHSKNEKFFVTYAARPNSWRRLTVTWDYHNLREGSLEADLKSMTLQRDKNIRLYQSLRVSLPDIQFFDTVTNLTLRTEDDDHLHIYVAEDHNEIIHYPSIKRVAHIDCPRYTESKIVFEEHLSGFVYKARINNRVVVKKDIPGPNTIDEFLYEVNALHALQDSKAVIDLKGIVTDNEGKYIKAILISYGSRGTLCDMIFDHHHSDKLPWARRRKWARQILQGLCDIHEAGYVQGDFTISNMVVDEDDNASIIDLNRRGCPIGWEPPELMRVIQSRQRVSLMIGVKSDLYQLGMCLYALAEQVEEPERRYREDLLHMPDEEVPDWYKQMVLTCLAPQPQRRVPAVDLLRKF</sequence>
<dbReference type="Pfam" id="PF07714">
    <property type="entry name" value="PK_Tyr_Ser-Thr"/>
    <property type="match status" value="1"/>
</dbReference>
<reference evidence="2" key="1">
    <citation type="journal article" date="2020" name="Stud. Mycol.">
        <title>101 Dothideomycetes genomes: a test case for predicting lifestyles and emergence of pathogens.</title>
        <authorList>
            <person name="Haridas S."/>
            <person name="Albert R."/>
            <person name="Binder M."/>
            <person name="Bloem J."/>
            <person name="Labutti K."/>
            <person name="Salamov A."/>
            <person name="Andreopoulos B."/>
            <person name="Baker S."/>
            <person name="Barry K."/>
            <person name="Bills G."/>
            <person name="Bluhm B."/>
            <person name="Cannon C."/>
            <person name="Castanera R."/>
            <person name="Culley D."/>
            <person name="Daum C."/>
            <person name="Ezra D."/>
            <person name="Gonzalez J."/>
            <person name="Henrissat B."/>
            <person name="Kuo A."/>
            <person name="Liang C."/>
            <person name="Lipzen A."/>
            <person name="Lutzoni F."/>
            <person name="Magnuson J."/>
            <person name="Mondo S."/>
            <person name="Nolan M."/>
            <person name="Ohm R."/>
            <person name="Pangilinan J."/>
            <person name="Park H.-J."/>
            <person name="Ramirez L."/>
            <person name="Alfaro M."/>
            <person name="Sun H."/>
            <person name="Tritt A."/>
            <person name="Yoshinaga Y."/>
            <person name="Zwiers L.-H."/>
            <person name="Turgeon B."/>
            <person name="Goodwin S."/>
            <person name="Spatafora J."/>
            <person name="Crous P."/>
            <person name="Grigoriev I."/>
        </authorList>
    </citation>
    <scope>NUCLEOTIDE SEQUENCE</scope>
    <source>
        <strain evidence="2">CBS 260.36</strain>
    </source>
</reference>
<proteinExistence type="predicted"/>
<dbReference type="GO" id="GO:0004674">
    <property type="term" value="F:protein serine/threonine kinase activity"/>
    <property type="evidence" value="ECO:0007669"/>
    <property type="project" value="TreeGrafter"/>
</dbReference>
<keyword evidence="2" id="KW-0808">Transferase</keyword>
<keyword evidence="2" id="KW-0418">Kinase</keyword>
<organism evidence="2 3">
    <name type="scientific">Myriangium duriaei CBS 260.36</name>
    <dbReference type="NCBI Taxonomy" id="1168546"/>
    <lineage>
        <taxon>Eukaryota</taxon>
        <taxon>Fungi</taxon>
        <taxon>Dikarya</taxon>
        <taxon>Ascomycota</taxon>
        <taxon>Pezizomycotina</taxon>
        <taxon>Dothideomycetes</taxon>
        <taxon>Dothideomycetidae</taxon>
        <taxon>Myriangiales</taxon>
        <taxon>Myriangiaceae</taxon>
        <taxon>Myriangium</taxon>
    </lineage>
</organism>
<dbReference type="InterPro" id="IPR001245">
    <property type="entry name" value="Ser-Thr/Tyr_kinase_cat_dom"/>
</dbReference>
<dbReference type="InterPro" id="IPR000719">
    <property type="entry name" value="Prot_kinase_dom"/>
</dbReference>
<evidence type="ECO:0000313" key="2">
    <source>
        <dbReference type="EMBL" id="KAF2155041.1"/>
    </source>
</evidence>
<feature type="non-terminal residue" evidence="2">
    <location>
        <position position="1"/>
    </location>
</feature>
<name>A0A9P4J4R3_9PEZI</name>
<dbReference type="EMBL" id="ML996083">
    <property type="protein sequence ID" value="KAF2155041.1"/>
    <property type="molecule type" value="Genomic_DNA"/>
</dbReference>
<dbReference type="GO" id="GO:0005524">
    <property type="term" value="F:ATP binding"/>
    <property type="evidence" value="ECO:0007669"/>
    <property type="project" value="InterPro"/>
</dbReference>
<evidence type="ECO:0000313" key="3">
    <source>
        <dbReference type="Proteomes" id="UP000799439"/>
    </source>
</evidence>
<dbReference type="Proteomes" id="UP000799439">
    <property type="component" value="Unassembled WGS sequence"/>
</dbReference>
<dbReference type="SUPFAM" id="SSF56112">
    <property type="entry name" value="Protein kinase-like (PK-like)"/>
    <property type="match status" value="1"/>
</dbReference>